<evidence type="ECO:0000313" key="2">
    <source>
        <dbReference type="Proteomes" id="UP000000493"/>
    </source>
</evidence>
<accession>A0A7U4E8B8</accession>
<dbReference type="EMBL" id="CP002859">
    <property type="protein sequence ID" value="AEI51178.1"/>
    <property type="molecule type" value="Genomic_DNA"/>
</dbReference>
<reference evidence="1 2" key="2">
    <citation type="journal article" date="2012" name="Stand. Genomic Sci.">
        <title>Complete genome sequence of the aquatic bacterium Runella slithyformis type strain (LSU 4(T)).</title>
        <authorList>
            <person name="Copeland A."/>
            <person name="Zhang X."/>
            <person name="Misra M."/>
            <person name="Lapidus A."/>
            <person name="Nolan M."/>
            <person name="Lucas S."/>
            <person name="Deshpande S."/>
            <person name="Cheng J.F."/>
            <person name="Tapia R."/>
            <person name="Goodwin L.A."/>
            <person name="Pitluck S."/>
            <person name="Liolios K."/>
            <person name="Pagani I."/>
            <person name="Ivanova N."/>
            <person name="Mikhailova N."/>
            <person name="Pati A."/>
            <person name="Chen A."/>
            <person name="Palaniappan K."/>
            <person name="Land M."/>
            <person name="Hauser L."/>
            <person name="Pan C."/>
            <person name="Jeffries C.D."/>
            <person name="Detter J.C."/>
            <person name="Brambilla E.M."/>
            <person name="Rohde M."/>
            <person name="Djao O.D."/>
            <person name="Goker M."/>
            <person name="Sikorski J."/>
            <person name="Tindall B.J."/>
            <person name="Woyke T."/>
            <person name="Bristow J."/>
            <person name="Eisen J.A."/>
            <person name="Markowitz V."/>
            <person name="Hugenholtz P."/>
            <person name="Kyrpides N.C."/>
            <person name="Klenk H.P."/>
            <person name="Mavromatis K."/>
        </authorList>
    </citation>
    <scope>NUCLEOTIDE SEQUENCE [LARGE SCALE GENOMIC DNA]</scope>
    <source>
        <strain evidence="2">ATCC 29530 / DSM 19594 / LMG 11500 / NCIMB 11436 / LSU 4</strain>
    </source>
</reference>
<dbReference type="KEGG" id="rsi:Runsl_4867"/>
<sequence length="139" mass="16056">MGVRNGGIAFGRKFHSVFLEAKQTIYRFLTMSLLLCFYEISLSKNTVAGFPMTVLSKFSILLYLCLMQNPQANNPLHGITLEMMLNHLVAHYGWETMSEYVNIRCFQYDPSIKSSLTFLRKTPWARAKVEQLYLMSLND</sequence>
<dbReference type="AlphaFoldDB" id="A0A7U4E8B8"/>
<evidence type="ECO:0000313" key="1">
    <source>
        <dbReference type="EMBL" id="AEI51178.1"/>
    </source>
</evidence>
<dbReference type="InterPro" id="IPR018668">
    <property type="entry name" value="DNA-binding_VF530-like"/>
</dbReference>
<dbReference type="InterPro" id="IPR036361">
    <property type="entry name" value="SAP_dom_sf"/>
</dbReference>
<proteinExistence type="predicted"/>
<keyword evidence="2" id="KW-1185">Reference proteome</keyword>
<gene>
    <name evidence="1" type="ordered locus">Runsl_4867</name>
</gene>
<name>A0A7U4E8B8_RUNSL</name>
<evidence type="ECO:0008006" key="3">
    <source>
        <dbReference type="Google" id="ProtNLM"/>
    </source>
</evidence>
<organism evidence="1 2">
    <name type="scientific">Runella slithyformis (strain ATCC 29530 / DSM 19594 / LMG 11500 / NCIMB 11436 / LSU 4)</name>
    <dbReference type="NCBI Taxonomy" id="761193"/>
    <lineage>
        <taxon>Bacteria</taxon>
        <taxon>Pseudomonadati</taxon>
        <taxon>Bacteroidota</taxon>
        <taxon>Cytophagia</taxon>
        <taxon>Cytophagales</taxon>
        <taxon>Spirosomataceae</taxon>
        <taxon>Runella</taxon>
    </lineage>
</organism>
<dbReference type="Pfam" id="PF09905">
    <property type="entry name" value="VF530"/>
    <property type="match status" value="1"/>
</dbReference>
<reference evidence="2" key="1">
    <citation type="submission" date="2011-06" db="EMBL/GenBank/DDBJ databases">
        <title>The complete genome of chromosome of Runella slithyformis DSM 19594.</title>
        <authorList>
            <consortium name="US DOE Joint Genome Institute (JGI-PGF)"/>
            <person name="Lucas S."/>
            <person name="Han J."/>
            <person name="Lapidus A."/>
            <person name="Bruce D."/>
            <person name="Goodwin L."/>
            <person name="Pitluck S."/>
            <person name="Peters L."/>
            <person name="Kyrpides N."/>
            <person name="Mavromatis K."/>
            <person name="Ivanova N."/>
            <person name="Ovchinnikova G."/>
            <person name="Zhang X."/>
            <person name="Misra M."/>
            <person name="Detter J.C."/>
            <person name="Tapia R."/>
            <person name="Han C."/>
            <person name="Land M."/>
            <person name="Hauser L."/>
            <person name="Markowitz V."/>
            <person name="Cheng J.-F."/>
            <person name="Hugenholtz P."/>
            <person name="Woyke T."/>
            <person name="Wu D."/>
            <person name="Tindall B."/>
            <person name="Faehrich R."/>
            <person name="Brambilla E."/>
            <person name="Klenk H.-P."/>
            <person name="Eisen J.A."/>
        </authorList>
    </citation>
    <scope>NUCLEOTIDE SEQUENCE [LARGE SCALE GENOMIC DNA]</scope>
    <source>
        <strain evidence="2">ATCC 29530 / DSM 19594 / LMG 11500 / NCIMB 11436 / LSU 4</strain>
    </source>
</reference>
<dbReference type="GO" id="GO:0003677">
    <property type="term" value="F:DNA binding"/>
    <property type="evidence" value="ECO:0007669"/>
    <property type="project" value="InterPro"/>
</dbReference>
<dbReference type="Gene3D" id="1.10.720.30">
    <property type="entry name" value="SAP domain"/>
    <property type="match status" value="1"/>
</dbReference>
<dbReference type="Proteomes" id="UP000000493">
    <property type="component" value="Chromosome"/>
</dbReference>
<protein>
    <recommendedName>
        <fullName evidence="3">DUF2132 domain-containing protein</fullName>
    </recommendedName>
</protein>